<dbReference type="InterPro" id="IPR026051">
    <property type="entry name" value="ALG1-like"/>
</dbReference>
<accession>A0A8S1H4S0</accession>
<reference evidence="9" key="1">
    <citation type="submission" date="2020-10" db="EMBL/GenBank/DDBJ databases">
        <authorList>
            <person name="Kikuchi T."/>
        </authorList>
    </citation>
    <scope>NUCLEOTIDE SEQUENCE</scope>
    <source>
        <strain evidence="9">NKZ352</strain>
    </source>
</reference>
<evidence type="ECO:0000256" key="8">
    <source>
        <dbReference type="ARBA" id="ARBA00023136"/>
    </source>
</evidence>
<keyword evidence="6" id="KW-0256">Endoplasmic reticulum</keyword>
<evidence type="ECO:0000256" key="1">
    <source>
        <dbReference type="ARBA" id="ARBA00004389"/>
    </source>
</evidence>
<evidence type="ECO:0000256" key="7">
    <source>
        <dbReference type="ARBA" id="ARBA00022989"/>
    </source>
</evidence>
<dbReference type="PANTHER" id="PTHR13036:SF0">
    <property type="entry name" value="CHITOBIOSYLDIPHOSPHODOLICHOL BETA-MANNOSYLTRANSFERASE"/>
    <property type="match status" value="1"/>
</dbReference>
<evidence type="ECO:0000256" key="6">
    <source>
        <dbReference type="ARBA" id="ARBA00022824"/>
    </source>
</evidence>
<dbReference type="OrthoDB" id="614844at2759"/>
<organism evidence="9 10">
    <name type="scientific">Caenorhabditis auriculariae</name>
    <dbReference type="NCBI Taxonomy" id="2777116"/>
    <lineage>
        <taxon>Eukaryota</taxon>
        <taxon>Metazoa</taxon>
        <taxon>Ecdysozoa</taxon>
        <taxon>Nematoda</taxon>
        <taxon>Chromadorea</taxon>
        <taxon>Rhabditida</taxon>
        <taxon>Rhabditina</taxon>
        <taxon>Rhabditomorpha</taxon>
        <taxon>Rhabditoidea</taxon>
        <taxon>Rhabditidae</taxon>
        <taxon>Peloderinae</taxon>
        <taxon>Caenorhabditis</taxon>
    </lineage>
</organism>
<evidence type="ECO:0000256" key="5">
    <source>
        <dbReference type="ARBA" id="ARBA00022692"/>
    </source>
</evidence>
<comment type="pathway">
    <text evidence="2">Protein modification; protein glycosylation.</text>
</comment>
<sequence length="288" mass="32726">MVCGRLSDANLCVSEAMKSNLRRLFQIDANVFYDRPPAWKFCEKTLEEIHNVYSALATEEKYKVLSPNGNPDETLITERVNGVVKYRADRPLLLFSSTSWTPDENFGILFDALVEYNALVELSDDRLPRLLVLITGKGPLKEHYLSQISEKQMRFVDVVSPWLAAEDYPTIVASADLGVSLHTSTSGLDLPMKVVDMFGARRPVLAKNFRCISELVKESENGNLFDSSDQLTQLLVDLAEGFPEESRLNKLKKNVLEMKFETWEEMWEKTAAPTLLLDQNQKETKKNN</sequence>
<evidence type="ECO:0000313" key="9">
    <source>
        <dbReference type="EMBL" id="CAD6190292.1"/>
    </source>
</evidence>
<dbReference type="GO" id="GO:0000030">
    <property type="term" value="F:mannosyltransferase activity"/>
    <property type="evidence" value="ECO:0007669"/>
    <property type="project" value="InterPro"/>
</dbReference>
<comment type="subcellular location">
    <subcellularLocation>
        <location evidence="1">Endoplasmic reticulum membrane</location>
        <topology evidence="1">Single-pass membrane protein</topology>
    </subcellularLocation>
</comment>
<comment type="caution">
    <text evidence="9">The sequence shown here is derived from an EMBL/GenBank/DDBJ whole genome shotgun (WGS) entry which is preliminary data.</text>
</comment>
<keyword evidence="8" id="KW-0472">Membrane</keyword>
<dbReference type="Gene3D" id="3.40.50.2000">
    <property type="entry name" value="Glycogen Phosphorylase B"/>
    <property type="match status" value="1"/>
</dbReference>
<keyword evidence="7" id="KW-1133">Transmembrane helix</keyword>
<dbReference type="EMBL" id="CAJGYM010000015">
    <property type="protein sequence ID" value="CAD6190292.1"/>
    <property type="molecule type" value="Genomic_DNA"/>
</dbReference>
<dbReference type="Pfam" id="PF13692">
    <property type="entry name" value="Glyco_trans_1_4"/>
    <property type="match status" value="1"/>
</dbReference>
<name>A0A8S1H4S0_9PELO</name>
<evidence type="ECO:0008006" key="11">
    <source>
        <dbReference type="Google" id="ProtNLM"/>
    </source>
</evidence>
<protein>
    <recommendedName>
        <fullName evidence="11">Chitobiosyldiphosphodolichol beta-mannosyltransferase</fullName>
    </recommendedName>
</protein>
<dbReference type="SUPFAM" id="SSF53756">
    <property type="entry name" value="UDP-Glycosyltransferase/glycogen phosphorylase"/>
    <property type="match status" value="1"/>
</dbReference>
<evidence type="ECO:0000256" key="2">
    <source>
        <dbReference type="ARBA" id="ARBA00004922"/>
    </source>
</evidence>
<keyword evidence="10" id="KW-1185">Reference proteome</keyword>
<dbReference type="GO" id="GO:0005789">
    <property type="term" value="C:endoplasmic reticulum membrane"/>
    <property type="evidence" value="ECO:0007669"/>
    <property type="project" value="UniProtKB-SubCell"/>
</dbReference>
<proteinExistence type="predicted"/>
<dbReference type="PANTHER" id="PTHR13036">
    <property type="entry name" value="BETA1,4 MANNOSYLTRANSFERASE"/>
    <property type="match status" value="1"/>
</dbReference>
<evidence type="ECO:0000256" key="3">
    <source>
        <dbReference type="ARBA" id="ARBA00022676"/>
    </source>
</evidence>
<gene>
    <name evidence="9" type="ORF">CAUJ_LOCUS6211</name>
</gene>
<dbReference type="Proteomes" id="UP000835052">
    <property type="component" value="Unassembled WGS sequence"/>
</dbReference>
<keyword evidence="3" id="KW-0328">Glycosyltransferase</keyword>
<evidence type="ECO:0000313" key="10">
    <source>
        <dbReference type="Proteomes" id="UP000835052"/>
    </source>
</evidence>
<keyword evidence="4" id="KW-0808">Transferase</keyword>
<dbReference type="AlphaFoldDB" id="A0A8S1H4S0"/>
<evidence type="ECO:0000256" key="4">
    <source>
        <dbReference type="ARBA" id="ARBA00022679"/>
    </source>
</evidence>
<keyword evidence="5" id="KW-0812">Transmembrane</keyword>